<feature type="domain" description="ABC transporter" evidence="5">
    <location>
        <begin position="30"/>
        <end position="275"/>
    </location>
</feature>
<dbReference type="RefSeq" id="WP_091525298.1">
    <property type="nucleotide sequence ID" value="NZ_LT629772.1"/>
</dbReference>
<protein>
    <submittedName>
        <fullName evidence="6">Peptide/nickel transport system ATP-binding protein</fullName>
    </submittedName>
</protein>
<evidence type="ECO:0000313" key="6">
    <source>
        <dbReference type="EMBL" id="SDS64835.1"/>
    </source>
</evidence>
<dbReference type="GO" id="GO:0005524">
    <property type="term" value="F:ATP binding"/>
    <property type="evidence" value="ECO:0007669"/>
    <property type="project" value="UniProtKB-KW"/>
</dbReference>
<keyword evidence="4 6" id="KW-0067">ATP-binding</keyword>
<dbReference type="Pfam" id="PF08352">
    <property type="entry name" value="oligo_HPY"/>
    <property type="match status" value="1"/>
</dbReference>
<dbReference type="PROSITE" id="PS00211">
    <property type="entry name" value="ABC_TRANSPORTER_1"/>
    <property type="match status" value="1"/>
</dbReference>
<dbReference type="NCBIfam" id="TIGR01727">
    <property type="entry name" value="oligo_HPY"/>
    <property type="match status" value="1"/>
</dbReference>
<gene>
    <name evidence="6" type="ORF">SAMN04489812_2557</name>
</gene>
<dbReference type="InterPro" id="IPR003439">
    <property type="entry name" value="ABC_transporter-like_ATP-bd"/>
</dbReference>
<keyword evidence="7" id="KW-1185">Reference proteome</keyword>
<dbReference type="PANTHER" id="PTHR43776:SF7">
    <property type="entry name" value="D,D-DIPEPTIDE TRANSPORT ATP-BINDING PROTEIN DDPF-RELATED"/>
    <property type="match status" value="1"/>
</dbReference>
<dbReference type="InterPro" id="IPR050319">
    <property type="entry name" value="ABC_transp_ATP-bind"/>
</dbReference>
<dbReference type="AlphaFoldDB" id="A0A1H1TX39"/>
<evidence type="ECO:0000256" key="2">
    <source>
        <dbReference type="ARBA" id="ARBA00022448"/>
    </source>
</evidence>
<dbReference type="EMBL" id="LT629772">
    <property type="protein sequence ID" value="SDS64835.1"/>
    <property type="molecule type" value="Genomic_DNA"/>
</dbReference>
<evidence type="ECO:0000256" key="3">
    <source>
        <dbReference type="ARBA" id="ARBA00022741"/>
    </source>
</evidence>
<dbReference type="STRING" id="630515.SAMN04489812_2557"/>
<dbReference type="OrthoDB" id="5357528at2"/>
<name>A0A1H1TX39_9ACTN</name>
<evidence type="ECO:0000313" key="7">
    <source>
        <dbReference type="Proteomes" id="UP000199103"/>
    </source>
</evidence>
<dbReference type="GO" id="GO:0015833">
    <property type="term" value="P:peptide transport"/>
    <property type="evidence" value="ECO:0007669"/>
    <property type="project" value="InterPro"/>
</dbReference>
<dbReference type="PROSITE" id="PS50893">
    <property type="entry name" value="ABC_TRANSPORTER_2"/>
    <property type="match status" value="1"/>
</dbReference>
<dbReference type="GO" id="GO:0055085">
    <property type="term" value="P:transmembrane transport"/>
    <property type="evidence" value="ECO:0007669"/>
    <property type="project" value="UniProtKB-ARBA"/>
</dbReference>
<evidence type="ECO:0000256" key="4">
    <source>
        <dbReference type="ARBA" id="ARBA00022840"/>
    </source>
</evidence>
<dbReference type="InterPro" id="IPR003593">
    <property type="entry name" value="AAA+_ATPase"/>
</dbReference>
<organism evidence="6 7">
    <name type="scientific">Microlunatus soli</name>
    <dbReference type="NCBI Taxonomy" id="630515"/>
    <lineage>
        <taxon>Bacteria</taxon>
        <taxon>Bacillati</taxon>
        <taxon>Actinomycetota</taxon>
        <taxon>Actinomycetes</taxon>
        <taxon>Propionibacteriales</taxon>
        <taxon>Propionibacteriaceae</taxon>
        <taxon>Microlunatus</taxon>
    </lineage>
</organism>
<accession>A0A1H1TX39</accession>
<dbReference type="Pfam" id="PF00005">
    <property type="entry name" value="ABC_tran"/>
    <property type="match status" value="1"/>
</dbReference>
<keyword evidence="3" id="KW-0547">Nucleotide-binding</keyword>
<proteinExistence type="inferred from homology"/>
<dbReference type="SMART" id="SM00382">
    <property type="entry name" value="AAA"/>
    <property type="match status" value="1"/>
</dbReference>
<dbReference type="PANTHER" id="PTHR43776">
    <property type="entry name" value="TRANSPORT ATP-BINDING PROTEIN"/>
    <property type="match status" value="1"/>
</dbReference>
<dbReference type="FunFam" id="3.40.50.300:FF:000016">
    <property type="entry name" value="Oligopeptide ABC transporter ATP-binding component"/>
    <property type="match status" value="1"/>
</dbReference>
<dbReference type="Gene3D" id="3.40.50.300">
    <property type="entry name" value="P-loop containing nucleotide triphosphate hydrolases"/>
    <property type="match status" value="1"/>
</dbReference>
<dbReference type="SUPFAM" id="SSF52540">
    <property type="entry name" value="P-loop containing nucleoside triphosphate hydrolases"/>
    <property type="match status" value="1"/>
</dbReference>
<dbReference type="InterPro" id="IPR017871">
    <property type="entry name" value="ABC_transporter-like_CS"/>
</dbReference>
<dbReference type="Proteomes" id="UP000199103">
    <property type="component" value="Chromosome I"/>
</dbReference>
<reference evidence="6 7" key="1">
    <citation type="submission" date="2016-10" db="EMBL/GenBank/DDBJ databases">
        <authorList>
            <person name="de Groot N.N."/>
        </authorList>
    </citation>
    <scope>NUCLEOTIDE SEQUENCE [LARGE SCALE GENOMIC DNA]</scope>
    <source>
        <strain evidence="6 7">DSM 21800</strain>
    </source>
</reference>
<evidence type="ECO:0000259" key="5">
    <source>
        <dbReference type="PROSITE" id="PS50893"/>
    </source>
</evidence>
<dbReference type="InterPro" id="IPR013563">
    <property type="entry name" value="Oligopep_ABC_C"/>
</dbReference>
<comment type="similarity">
    <text evidence="1">Belongs to the ABC transporter superfamily.</text>
</comment>
<sequence>MITTPEAPSAEATVQEPILKIEELAMRYPIRGRGILSRRTGWVHAVNGIDLDVRPGEVLGLVGESGCGKTTLGRCIVRSEQPSDGKLIYRTVDGSTVDLAPMSTAELRPYQRQIREVFQDPFSALNPRMTIAQIVGDPLKASGLAHGSELEDRVAEMLRRVGLSPSLANRYPHAFSGGQRQRVNIARALITNPRLVVADEAVSALDVSVRAQVLNLLRDLQEELGHTYLFISHDMSVVESICDRVAVMYLGKIVEIAETDKIYRNPQHPYTEALLSAVPRPDPKLRDTSRRIRLSDDFPDPANPPSGCFFHTRCIYADGKACTDNVPPLRDLAAGHGAACHHSEDLELAGVFELGVPETGNLDGQSARRFA</sequence>
<dbReference type="InterPro" id="IPR027417">
    <property type="entry name" value="P-loop_NTPase"/>
</dbReference>
<evidence type="ECO:0000256" key="1">
    <source>
        <dbReference type="ARBA" id="ARBA00005417"/>
    </source>
</evidence>
<dbReference type="CDD" id="cd03257">
    <property type="entry name" value="ABC_NikE_OppD_transporters"/>
    <property type="match status" value="1"/>
</dbReference>
<keyword evidence="2" id="KW-0813">Transport</keyword>
<dbReference type="GO" id="GO:0016887">
    <property type="term" value="F:ATP hydrolysis activity"/>
    <property type="evidence" value="ECO:0007669"/>
    <property type="project" value="InterPro"/>
</dbReference>